<dbReference type="AlphaFoldDB" id="A0AAF3FJH4"/>
<dbReference type="InterPro" id="IPR019422">
    <property type="entry name" value="7TM_GPCR_serpentine_rcpt_Srh"/>
</dbReference>
<keyword evidence="1" id="KW-0472">Membrane</keyword>
<dbReference type="Proteomes" id="UP000887575">
    <property type="component" value="Unassembled WGS sequence"/>
</dbReference>
<feature type="transmembrane region" description="Helical" evidence="1">
    <location>
        <begin position="180"/>
        <end position="209"/>
    </location>
</feature>
<feature type="transmembrane region" description="Helical" evidence="1">
    <location>
        <begin position="69"/>
        <end position="87"/>
    </location>
</feature>
<proteinExistence type="predicted"/>
<name>A0AAF3FJH4_9BILA</name>
<evidence type="ECO:0000256" key="1">
    <source>
        <dbReference type="SAM" id="Phobius"/>
    </source>
</evidence>
<sequence>MSQPTFYLLFMEVLINCNQKHTRFPIASTCFEITQHTQLVEVYFPLTAAKGYGIFLTLFHRDFRDCLEVGLIAIFLMLFTTSRCFLFRYRAVLPDEHFISRHRPVWMLLLYFAFGFLICFGSMCVYAFKCENPITSSGMAEQLAAYPQRSYLVFDDDICFLDITQPIAPPFLNFHGGVGFMAIIGGFVPIILGVAFGILTHAFTILNGNAQHMSQKTRLAQKKVVWPQELLNLLMAFLGMHGTVSSTLIALLTEPYRRYIKTQIFRFPGNGAVTSVIVTSFTYT</sequence>
<protein>
    <submittedName>
        <fullName evidence="3">Uncharacterized protein</fullName>
    </submittedName>
</protein>
<feature type="transmembrane region" description="Helical" evidence="1">
    <location>
        <begin position="108"/>
        <end position="128"/>
    </location>
</feature>
<keyword evidence="1" id="KW-1133">Transmembrane helix</keyword>
<keyword evidence="2" id="KW-1185">Reference proteome</keyword>
<keyword evidence="1" id="KW-0812">Transmembrane</keyword>
<evidence type="ECO:0000313" key="2">
    <source>
        <dbReference type="Proteomes" id="UP000887575"/>
    </source>
</evidence>
<dbReference type="WBParaSite" id="MBELARI_LOCUS7254">
    <property type="protein sequence ID" value="MBELARI_LOCUS7254"/>
    <property type="gene ID" value="MBELARI_LOCUS7254"/>
</dbReference>
<dbReference type="Pfam" id="PF10318">
    <property type="entry name" value="7TM_GPCR_Srh"/>
    <property type="match status" value="1"/>
</dbReference>
<reference evidence="3" key="1">
    <citation type="submission" date="2024-02" db="UniProtKB">
        <authorList>
            <consortium name="WormBaseParasite"/>
        </authorList>
    </citation>
    <scope>IDENTIFICATION</scope>
</reference>
<accession>A0AAF3FJH4</accession>
<feature type="transmembrane region" description="Helical" evidence="1">
    <location>
        <begin position="230"/>
        <end position="252"/>
    </location>
</feature>
<organism evidence="2 3">
    <name type="scientific">Mesorhabditis belari</name>
    <dbReference type="NCBI Taxonomy" id="2138241"/>
    <lineage>
        <taxon>Eukaryota</taxon>
        <taxon>Metazoa</taxon>
        <taxon>Ecdysozoa</taxon>
        <taxon>Nematoda</taxon>
        <taxon>Chromadorea</taxon>
        <taxon>Rhabditida</taxon>
        <taxon>Rhabditina</taxon>
        <taxon>Rhabditomorpha</taxon>
        <taxon>Rhabditoidea</taxon>
        <taxon>Rhabditidae</taxon>
        <taxon>Mesorhabditinae</taxon>
        <taxon>Mesorhabditis</taxon>
    </lineage>
</organism>
<evidence type="ECO:0000313" key="3">
    <source>
        <dbReference type="WBParaSite" id="MBELARI_LOCUS7254"/>
    </source>
</evidence>